<keyword evidence="5 9" id="KW-0863">Zinc-finger</keyword>
<evidence type="ECO:0000256" key="3">
    <source>
        <dbReference type="ARBA" id="ARBA00022723"/>
    </source>
</evidence>
<evidence type="ECO:0000256" key="6">
    <source>
        <dbReference type="ARBA" id="ARBA00022833"/>
    </source>
</evidence>
<keyword evidence="7" id="KW-0238">DNA-binding</keyword>
<evidence type="ECO:0000256" key="10">
    <source>
        <dbReference type="SAM" id="MobiDB-lite"/>
    </source>
</evidence>
<organism evidence="12 13">
    <name type="scientific">Monodelphis domestica</name>
    <name type="common">Gray short-tailed opossum</name>
    <dbReference type="NCBI Taxonomy" id="13616"/>
    <lineage>
        <taxon>Eukaryota</taxon>
        <taxon>Metazoa</taxon>
        <taxon>Chordata</taxon>
        <taxon>Craniata</taxon>
        <taxon>Vertebrata</taxon>
        <taxon>Euteleostomi</taxon>
        <taxon>Mammalia</taxon>
        <taxon>Metatheria</taxon>
        <taxon>Didelphimorphia</taxon>
        <taxon>Didelphidae</taxon>
        <taxon>Monodelphis</taxon>
    </lineage>
</organism>
<dbReference type="FunFam" id="3.30.160.60:FF:002573">
    <property type="entry name" value="Uncharacterized protein"/>
    <property type="match status" value="1"/>
</dbReference>
<dbReference type="Bgee" id="ENSMODG00000039771">
    <property type="expression patterns" value="Expressed in skeletal muscle tissue and 19 other cell types or tissues"/>
</dbReference>
<dbReference type="AlphaFoldDB" id="A0A5F8HJN3"/>
<dbReference type="GO" id="GO:0000977">
    <property type="term" value="F:RNA polymerase II transcription regulatory region sequence-specific DNA binding"/>
    <property type="evidence" value="ECO:0000318"/>
    <property type="project" value="GO_Central"/>
</dbReference>
<dbReference type="FunFam" id="3.30.160.60:FF:001498">
    <property type="entry name" value="Zinc finger protein 404"/>
    <property type="match status" value="2"/>
</dbReference>
<evidence type="ECO:0000256" key="7">
    <source>
        <dbReference type="ARBA" id="ARBA00023125"/>
    </source>
</evidence>
<comment type="similarity">
    <text evidence="2">Belongs to the krueppel C2H2-type zinc-finger protein family.</text>
</comment>
<feature type="domain" description="C2H2-type" evidence="11">
    <location>
        <begin position="291"/>
        <end position="318"/>
    </location>
</feature>
<accession>A0A5F8HJN3</accession>
<dbReference type="Proteomes" id="UP000002280">
    <property type="component" value="Chromosome 3"/>
</dbReference>
<dbReference type="FunFam" id="3.30.160.60:FF:002254">
    <property type="entry name" value="Zinc finger protein 540"/>
    <property type="match status" value="1"/>
</dbReference>
<sequence length="510" mass="57240">MELKMAAERRLLGFCLASPRPSPSLRLPVSPLWGRVCPEAREGPGSPSEPSPSLLPPGTHRGSLPSSGLPPPGRTPGWPQQRTCSQRNGPRGPEAPLPGVDFEAKEMSPKLILFVEGSDSQRCMNGSLYNFLLREICDSTIKANKNPKSDYKFDETAEKFSQYSGLTPSMKLTSGNNCFPDSEYRQCFPEEVRLIQSHEKPPEMLMYQDNIGGKGFGLSSDLIRCSKSKCVQVDSVSDKGGRPSCQNSELPAYQRIHTKEKPYECKECGKAFTERGSLSVHKRIHTGEKPYKCKECGKAFTQRATLDAHQRIHTGEKPFECKECGKAFTMKCHLVAHQRTHTGEKPFECNQCGKAFTMKDSLTKHQRIHSGEKPFECKQCGKTFTEKVHLAKHLIIHTGEKPYECKDCGKAFRSKHSVATHQMIHSGEKPYECKDCGKAFRSKHSLAIHQMIHTGEKPYECKDCGKAFTQRGSLAAHQRIHTGEKPYECKHCGKAFTWRDSFVIHQRIHS</sequence>
<name>A0A5F8HJN3_MONDO</name>
<dbReference type="FunFam" id="3.30.160.60:FF:000592">
    <property type="entry name" value="zinc finger protein 90 homolog"/>
    <property type="match status" value="1"/>
</dbReference>
<feature type="compositionally biased region" description="Low complexity" evidence="10">
    <location>
        <begin position="56"/>
        <end position="67"/>
    </location>
</feature>
<feature type="domain" description="C2H2-type" evidence="11">
    <location>
        <begin position="403"/>
        <end position="430"/>
    </location>
</feature>
<dbReference type="GO" id="GO:0006357">
    <property type="term" value="P:regulation of transcription by RNA polymerase II"/>
    <property type="evidence" value="ECO:0000318"/>
    <property type="project" value="GO_Central"/>
</dbReference>
<evidence type="ECO:0000256" key="9">
    <source>
        <dbReference type="PROSITE-ProRule" id="PRU00042"/>
    </source>
</evidence>
<dbReference type="GeneTree" id="ENSGT00950000183169"/>
<keyword evidence="4" id="KW-0677">Repeat</keyword>
<reference evidence="12" key="2">
    <citation type="submission" date="2025-08" db="UniProtKB">
        <authorList>
            <consortium name="Ensembl"/>
        </authorList>
    </citation>
    <scope>IDENTIFICATION</scope>
</reference>
<evidence type="ECO:0000313" key="12">
    <source>
        <dbReference type="Ensembl" id="ENSMODP00000060177.1"/>
    </source>
</evidence>
<dbReference type="FunFam" id="3.30.160.60:FF:003134">
    <property type="entry name" value="Zinc finger protein 790"/>
    <property type="match status" value="1"/>
</dbReference>
<dbReference type="PANTHER" id="PTHR23235">
    <property type="entry name" value="KRUEPPEL-LIKE TRANSCRIPTION FACTOR"/>
    <property type="match status" value="1"/>
</dbReference>
<evidence type="ECO:0000256" key="4">
    <source>
        <dbReference type="ARBA" id="ARBA00022737"/>
    </source>
</evidence>
<dbReference type="PROSITE" id="PS50157">
    <property type="entry name" value="ZINC_FINGER_C2H2_2"/>
    <property type="match status" value="9"/>
</dbReference>
<evidence type="ECO:0000256" key="5">
    <source>
        <dbReference type="ARBA" id="ARBA00022771"/>
    </source>
</evidence>
<dbReference type="GO" id="GO:0000981">
    <property type="term" value="F:DNA-binding transcription factor activity, RNA polymerase II-specific"/>
    <property type="evidence" value="ECO:0000318"/>
    <property type="project" value="GO_Central"/>
</dbReference>
<keyword evidence="6" id="KW-0862">Zinc</keyword>
<evidence type="ECO:0000259" key="11">
    <source>
        <dbReference type="PROSITE" id="PS50157"/>
    </source>
</evidence>
<dbReference type="Gene3D" id="3.30.160.60">
    <property type="entry name" value="Classic Zinc Finger"/>
    <property type="match status" value="9"/>
</dbReference>
<dbReference type="PANTHER" id="PTHR23235:SF178">
    <property type="entry name" value="C2H2-TYPE DOMAIN-CONTAINING PROTEIN-RELATED"/>
    <property type="match status" value="1"/>
</dbReference>
<proteinExistence type="inferred from homology"/>
<evidence type="ECO:0000256" key="2">
    <source>
        <dbReference type="ARBA" id="ARBA00006991"/>
    </source>
</evidence>
<dbReference type="SUPFAM" id="SSF57667">
    <property type="entry name" value="beta-beta-alpha zinc fingers"/>
    <property type="match status" value="5"/>
</dbReference>
<evidence type="ECO:0000256" key="8">
    <source>
        <dbReference type="ARBA" id="ARBA00023242"/>
    </source>
</evidence>
<protein>
    <recommendedName>
        <fullName evidence="11">C2H2-type domain-containing protein</fullName>
    </recommendedName>
</protein>
<evidence type="ECO:0000256" key="1">
    <source>
        <dbReference type="ARBA" id="ARBA00004123"/>
    </source>
</evidence>
<dbReference type="GO" id="GO:0008270">
    <property type="term" value="F:zinc ion binding"/>
    <property type="evidence" value="ECO:0007669"/>
    <property type="project" value="UniProtKB-KW"/>
</dbReference>
<dbReference type="InterPro" id="IPR036236">
    <property type="entry name" value="Znf_C2H2_sf"/>
</dbReference>
<feature type="domain" description="C2H2-type" evidence="11">
    <location>
        <begin position="487"/>
        <end position="510"/>
    </location>
</feature>
<dbReference type="FunFam" id="3.30.160.60:FF:002343">
    <property type="entry name" value="Zinc finger protein 33A"/>
    <property type="match status" value="1"/>
</dbReference>
<dbReference type="OMA" id="ICRTPEV"/>
<dbReference type="FunFam" id="3.30.160.60:FF:000384">
    <property type="entry name" value="Zinc finger protein 550"/>
    <property type="match status" value="1"/>
</dbReference>
<dbReference type="PROSITE" id="PS00028">
    <property type="entry name" value="ZINC_FINGER_C2H2_1"/>
    <property type="match status" value="9"/>
</dbReference>
<dbReference type="InParanoid" id="A0A5F8HJN3"/>
<dbReference type="FunFam" id="3.30.160.60:FF:001402">
    <property type="entry name" value="Zinc finger protein 473"/>
    <property type="match status" value="1"/>
</dbReference>
<evidence type="ECO:0000313" key="13">
    <source>
        <dbReference type="Proteomes" id="UP000002280"/>
    </source>
</evidence>
<keyword evidence="3" id="KW-0479">Metal-binding</keyword>
<feature type="compositionally biased region" description="Polar residues" evidence="10">
    <location>
        <begin position="78"/>
        <end position="88"/>
    </location>
</feature>
<dbReference type="InterPro" id="IPR013087">
    <property type="entry name" value="Znf_C2H2_type"/>
</dbReference>
<feature type="domain" description="C2H2-type" evidence="11">
    <location>
        <begin position="319"/>
        <end position="346"/>
    </location>
</feature>
<dbReference type="Ensembl" id="ENSMODT00000071585.1">
    <property type="protein sequence ID" value="ENSMODP00000060177.1"/>
    <property type="gene ID" value="ENSMODG00000039771.1"/>
</dbReference>
<comment type="subcellular location">
    <subcellularLocation>
        <location evidence="1">Nucleus</location>
    </subcellularLocation>
</comment>
<dbReference type="GO" id="GO:0005634">
    <property type="term" value="C:nucleus"/>
    <property type="evidence" value="ECO:0000318"/>
    <property type="project" value="GO_Central"/>
</dbReference>
<feature type="domain" description="C2H2-type" evidence="11">
    <location>
        <begin position="431"/>
        <end position="458"/>
    </location>
</feature>
<reference evidence="12 13" key="1">
    <citation type="journal article" date="2007" name="Nature">
        <title>Genome of the marsupial Monodelphis domestica reveals innovation in non-coding sequences.</title>
        <authorList>
            <person name="Mikkelsen T.S."/>
            <person name="Wakefield M.J."/>
            <person name="Aken B."/>
            <person name="Amemiya C.T."/>
            <person name="Chang J.L."/>
            <person name="Duke S."/>
            <person name="Garber M."/>
            <person name="Gentles A.J."/>
            <person name="Goodstadt L."/>
            <person name="Heger A."/>
            <person name="Jurka J."/>
            <person name="Kamal M."/>
            <person name="Mauceli E."/>
            <person name="Searle S.M."/>
            <person name="Sharpe T."/>
            <person name="Baker M.L."/>
            <person name="Batzer M.A."/>
            <person name="Benos P.V."/>
            <person name="Belov K."/>
            <person name="Clamp M."/>
            <person name="Cook A."/>
            <person name="Cuff J."/>
            <person name="Das R."/>
            <person name="Davidow L."/>
            <person name="Deakin J.E."/>
            <person name="Fazzari M.J."/>
            <person name="Glass J.L."/>
            <person name="Grabherr M."/>
            <person name="Greally J.M."/>
            <person name="Gu W."/>
            <person name="Hore T.A."/>
            <person name="Huttley G.A."/>
            <person name="Kleber M."/>
            <person name="Jirtle R.L."/>
            <person name="Koina E."/>
            <person name="Lee J.T."/>
            <person name="Mahony S."/>
            <person name="Marra M.A."/>
            <person name="Miller R.D."/>
            <person name="Nicholls R.D."/>
            <person name="Oda M."/>
            <person name="Papenfuss A.T."/>
            <person name="Parra Z.E."/>
            <person name="Pollock D.D."/>
            <person name="Ray D.A."/>
            <person name="Schein J.E."/>
            <person name="Speed T.P."/>
            <person name="Thompson K."/>
            <person name="VandeBerg J.L."/>
            <person name="Wade C.M."/>
            <person name="Walker J.A."/>
            <person name="Waters P.D."/>
            <person name="Webber C."/>
            <person name="Weidman J.R."/>
            <person name="Xie X."/>
            <person name="Zody M.C."/>
            <person name="Baldwin J."/>
            <person name="Abdouelleil A."/>
            <person name="Abdulkadir J."/>
            <person name="Abebe A."/>
            <person name="Abera B."/>
            <person name="Abreu J."/>
            <person name="Acer S.C."/>
            <person name="Aftuck L."/>
            <person name="Alexander A."/>
            <person name="An P."/>
            <person name="Anderson E."/>
            <person name="Anderson S."/>
            <person name="Arachi H."/>
            <person name="Azer M."/>
            <person name="Bachantsang P."/>
            <person name="Barry A."/>
            <person name="Bayul T."/>
            <person name="Berlin A."/>
            <person name="Bessette D."/>
            <person name="Bloom T."/>
            <person name="Bloom T."/>
            <person name="Boguslavskiy L."/>
            <person name="Bonnet C."/>
            <person name="Boukhgalter B."/>
            <person name="Bourzgui I."/>
            <person name="Brown A."/>
            <person name="Cahill P."/>
            <person name="Channer S."/>
            <person name="Cheshatsang Y."/>
            <person name="Chuda L."/>
            <person name="Citroen M."/>
            <person name="Collymore A."/>
            <person name="Cooke P."/>
            <person name="Costello M."/>
            <person name="D'Aco K."/>
            <person name="Daza R."/>
            <person name="De Haan G."/>
            <person name="DeGray S."/>
            <person name="DeMaso C."/>
            <person name="Dhargay N."/>
            <person name="Dooley K."/>
            <person name="Dooley E."/>
            <person name="Doricent M."/>
            <person name="Dorje P."/>
            <person name="Dorjee K."/>
            <person name="Dupes A."/>
            <person name="Elong R."/>
            <person name="Falk J."/>
            <person name="Farina A."/>
            <person name="Faro S."/>
            <person name="Ferguson D."/>
            <person name="Fisher S."/>
            <person name="Foley C.D."/>
            <person name="Franke A."/>
            <person name="Friedrich D."/>
            <person name="Gadbois L."/>
            <person name="Gearin G."/>
            <person name="Gearin C.R."/>
            <person name="Giannoukos G."/>
            <person name="Goode T."/>
            <person name="Graham J."/>
            <person name="Grandbois E."/>
            <person name="Grewal S."/>
            <person name="Gyaltsen K."/>
            <person name="Hafez N."/>
            <person name="Hagos B."/>
            <person name="Hall J."/>
            <person name="Henson C."/>
            <person name="Hollinger A."/>
            <person name="Honan T."/>
            <person name="Huard M.D."/>
            <person name="Hughes L."/>
            <person name="Hurhula B."/>
            <person name="Husby M.E."/>
            <person name="Kamat A."/>
            <person name="Kanga B."/>
            <person name="Kashin S."/>
            <person name="Khazanovich D."/>
            <person name="Kisner P."/>
            <person name="Lance K."/>
            <person name="Lara M."/>
            <person name="Lee W."/>
            <person name="Lennon N."/>
            <person name="Letendre F."/>
            <person name="LeVine R."/>
            <person name="Lipovsky A."/>
            <person name="Liu X."/>
            <person name="Liu J."/>
            <person name="Liu S."/>
            <person name="Lokyitsang T."/>
            <person name="Lokyitsang Y."/>
            <person name="Lubonja R."/>
            <person name="Lui A."/>
            <person name="MacDonald P."/>
            <person name="Magnisalis V."/>
            <person name="Maru K."/>
            <person name="Matthews C."/>
            <person name="McCusker W."/>
            <person name="McDonough S."/>
            <person name="Mehta T."/>
            <person name="Meldrim J."/>
            <person name="Meneus L."/>
            <person name="Mihai O."/>
            <person name="Mihalev A."/>
            <person name="Mihova T."/>
            <person name="Mittelman R."/>
            <person name="Mlenga V."/>
            <person name="Montmayeur A."/>
            <person name="Mulrain L."/>
            <person name="Navidi A."/>
            <person name="Naylor J."/>
            <person name="Negash T."/>
            <person name="Nguyen T."/>
            <person name="Nguyen N."/>
            <person name="Nicol R."/>
            <person name="Norbu C."/>
            <person name="Norbu N."/>
            <person name="Novod N."/>
            <person name="O'Neill B."/>
            <person name="Osman S."/>
            <person name="Markiewicz E."/>
            <person name="Oyono O.L."/>
            <person name="Patti C."/>
            <person name="Phunkhang P."/>
            <person name="Pierre F."/>
            <person name="Priest M."/>
            <person name="Raghuraman S."/>
            <person name="Rege F."/>
            <person name="Reyes R."/>
            <person name="Rise C."/>
            <person name="Rogov P."/>
            <person name="Ross K."/>
            <person name="Ryan E."/>
            <person name="Settipalli S."/>
            <person name="Shea T."/>
            <person name="Sherpa N."/>
            <person name="Shi L."/>
            <person name="Shih D."/>
            <person name="Sparrow T."/>
            <person name="Spaulding J."/>
            <person name="Stalker J."/>
            <person name="Stange-Thomann N."/>
            <person name="Stavropoulos S."/>
            <person name="Stone C."/>
            <person name="Strader C."/>
            <person name="Tesfaye S."/>
            <person name="Thomson T."/>
            <person name="Thoulutsang Y."/>
            <person name="Thoulutsang D."/>
            <person name="Topham K."/>
            <person name="Topping I."/>
            <person name="Tsamla T."/>
            <person name="Vassiliev H."/>
            <person name="Vo A."/>
            <person name="Wangchuk T."/>
            <person name="Wangdi T."/>
            <person name="Weiand M."/>
            <person name="Wilkinson J."/>
            <person name="Wilson A."/>
            <person name="Yadav S."/>
            <person name="Young G."/>
            <person name="Yu Q."/>
            <person name="Zembek L."/>
            <person name="Zhong D."/>
            <person name="Zimmer A."/>
            <person name="Zwirko Z."/>
            <person name="Jaffe D.B."/>
            <person name="Alvarez P."/>
            <person name="Brockman W."/>
            <person name="Butler J."/>
            <person name="Chin C."/>
            <person name="Gnerre S."/>
            <person name="MacCallum I."/>
            <person name="Graves J.A."/>
            <person name="Ponting C.P."/>
            <person name="Breen M."/>
            <person name="Samollow P.B."/>
            <person name="Lander E.S."/>
            <person name="Lindblad-Toh K."/>
        </authorList>
    </citation>
    <scope>NUCLEOTIDE SEQUENCE [LARGE SCALE GENOMIC DNA]</scope>
</reference>
<keyword evidence="8" id="KW-0539">Nucleus</keyword>
<dbReference type="SMART" id="SM00355">
    <property type="entry name" value="ZnF_C2H2"/>
    <property type="match status" value="9"/>
</dbReference>
<keyword evidence="13" id="KW-1185">Reference proteome</keyword>
<dbReference type="Pfam" id="PF00096">
    <property type="entry name" value="zf-C2H2"/>
    <property type="match status" value="9"/>
</dbReference>
<reference evidence="12" key="3">
    <citation type="submission" date="2025-09" db="UniProtKB">
        <authorList>
            <consortium name="Ensembl"/>
        </authorList>
    </citation>
    <scope>IDENTIFICATION</scope>
</reference>
<feature type="region of interest" description="Disordered" evidence="10">
    <location>
        <begin position="36"/>
        <end position="101"/>
    </location>
</feature>
<feature type="domain" description="C2H2-type" evidence="11">
    <location>
        <begin position="375"/>
        <end position="402"/>
    </location>
</feature>
<feature type="domain" description="C2H2-type" evidence="11">
    <location>
        <begin position="347"/>
        <end position="374"/>
    </location>
</feature>
<feature type="domain" description="C2H2-type" evidence="11">
    <location>
        <begin position="459"/>
        <end position="486"/>
    </location>
</feature>
<feature type="domain" description="C2H2-type" evidence="11">
    <location>
        <begin position="263"/>
        <end position="290"/>
    </location>
</feature>